<reference evidence="2" key="1">
    <citation type="journal article" date="2022" name="Int. J. Mol. Sci.">
        <title>Draft Genome of Tanacetum Coccineum: Genomic Comparison of Closely Related Tanacetum-Family Plants.</title>
        <authorList>
            <person name="Yamashiro T."/>
            <person name="Shiraishi A."/>
            <person name="Nakayama K."/>
            <person name="Satake H."/>
        </authorList>
    </citation>
    <scope>NUCLEOTIDE SEQUENCE</scope>
</reference>
<gene>
    <name evidence="2" type="ORF">Tco_0750765</name>
</gene>
<evidence type="ECO:0000313" key="2">
    <source>
        <dbReference type="EMBL" id="GJS84224.1"/>
    </source>
</evidence>
<reference evidence="2" key="2">
    <citation type="submission" date="2022-01" db="EMBL/GenBank/DDBJ databases">
        <authorList>
            <person name="Yamashiro T."/>
            <person name="Shiraishi A."/>
            <person name="Satake H."/>
            <person name="Nakayama K."/>
        </authorList>
    </citation>
    <scope>NUCLEOTIDE SEQUENCE</scope>
</reference>
<evidence type="ECO:0000256" key="1">
    <source>
        <dbReference type="SAM" id="MobiDB-lite"/>
    </source>
</evidence>
<sequence length="108" mass="12315">MRAKQDHVKKGFGRLRISNVHVKGGRAVMGMKRSMDSSKKTLMNSTAAAKHQHEEYEEGKLISKKKKGIDEEYLSIPKTQAIFKIEILSIQEEEQRLQPQGFKSLETS</sequence>
<comment type="caution">
    <text evidence="2">The sequence shown here is derived from an EMBL/GenBank/DDBJ whole genome shotgun (WGS) entry which is preliminary data.</text>
</comment>
<name>A0ABQ4Z262_9ASTR</name>
<feature type="region of interest" description="Disordered" evidence="1">
    <location>
        <begin position="30"/>
        <end position="59"/>
    </location>
</feature>
<organism evidence="2 3">
    <name type="scientific">Tanacetum coccineum</name>
    <dbReference type="NCBI Taxonomy" id="301880"/>
    <lineage>
        <taxon>Eukaryota</taxon>
        <taxon>Viridiplantae</taxon>
        <taxon>Streptophyta</taxon>
        <taxon>Embryophyta</taxon>
        <taxon>Tracheophyta</taxon>
        <taxon>Spermatophyta</taxon>
        <taxon>Magnoliopsida</taxon>
        <taxon>eudicotyledons</taxon>
        <taxon>Gunneridae</taxon>
        <taxon>Pentapetalae</taxon>
        <taxon>asterids</taxon>
        <taxon>campanulids</taxon>
        <taxon>Asterales</taxon>
        <taxon>Asteraceae</taxon>
        <taxon>Asteroideae</taxon>
        <taxon>Anthemideae</taxon>
        <taxon>Anthemidinae</taxon>
        <taxon>Tanacetum</taxon>
    </lineage>
</organism>
<keyword evidence="3" id="KW-1185">Reference proteome</keyword>
<dbReference type="EMBL" id="BQNB010010958">
    <property type="protein sequence ID" value="GJS84224.1"/>
    <property type="molecule type" value="Genomic_DNA"/>
</dbReference>
<proteinExistence type="predicted"/>
<protein>
    <submittedName>
        <fullName evidence="2">Uncharacterized protein</fullName>
    </submittedName>
</protein>
<accession>A0ABQ4Z262</accession>
<evidence type="ECO:0000313" key="3">
    <source>
        <dbReference type="Proteomes" id="UP001151760"/>
    </source>
</evidence>
<dbReference type="Proteomes" id="UP001151760">
    <property type="component" value="Unassembled WGS sequence"/>
</dbReference>